<proteinExistence type="inferred from homology"/>
<reference evidence="9" key="1">
    <citation type="journal article" date="2021" name="Front. Microbiol.">
        <title>Comprehensive Comparative Genomics and Phenotyping of Methylobacterium Species.</title>
        <authorList>
            <person name="Alessa O."/>
            <person name="Ogura Y."/>
            <person name="Fujitani Y."/>
            <person name="Takami H."/>
            <person name="Hayashi T."/>
            <person name="Sahin N."/>
            <person name="Tani A."/>
        </authorList>
    </citation>
    <scope>NUCLEOTIDE SEQUENCE</scope>
    <source>
        <strain evidence="9">NBRC 15689</strain>
    </source>
</reference>
<accession>A0ABQ4T6Q7</accession>
<dbReference type="InterPro" id="IPR011033">
    <property type="entry name" value="PRC_barrel-like_sf"/>
</dbReference>
<sequence length="226" mass="22803">MARRPGSSSRGPARPEPLGPEAVTSARKPDAAKAAKAPPPASPDPGLVLLGEFGRPHGLHGEVRLKSYTGDPLAIAGYGPLHASDGRTLELAEVRPAPGSAADLLIARVKGVSDRTGAEALNRVTLAIPRARLGAAADEDEVFLADLIGLSVRDGGGVTLGTIVAVPNYGGGDLLEIRPASGGATALLPFTKAFVPVLALAEGHVVVAAPDDLFAPPGPKPADEPA</sequence>
<evidence type="ECO:0000256" key="3">
    <source>
        <dbReference type="ARBA" id="ARBA00022552"/>
    </source>
</evidence>
<keyword evidence="1 5" id="KW-0963">Cytoplasm</keyword>
<comment type="domain">
    <text evidence="5">The PRC barrel domain binds ribosomal protein uS19.</text>
</comment>
<keyword evidence="4 5" id="KW-0143">Chaperone</keyword>
<evidence type="ECO:0000256" key="6">
    <source>
        <dbReference type="SAM" id="MobiDB-lite"/>
    </source>
</evidence>
<evidence type="ECO:0000256" key="4">
    <source>
        <dbReference type="ARBA" id="ARBA00023186"/>
    </source>
</evidence>
<dbReference type="PANTHER" id="PTHR33692">
    <property type="entry name" value="RIBOSOME MATURATION FACTOR RIMM"/>
    <property type="match status" value="1"/>
</dbReference>
<evidence type="ECO:0000256" key="2">
    <source>
        <dbReference type="ARBA" id="ARBA00022517"/>
    </source>
</evidence>
<dbReference type="SUPFAM" id="SSF50447">
    <property type="entry name" value="Translation proteins"/>
    <property type="match status" value="1"/>
</dbReference>
<reference evidence="9" key="2">
    <citation type="submission" date="2021-08" db="EMBL/GenBank/DDBJ databases">
        <authorList>
            <person name="Tani A."/>
            <person name="Ola A."/>
            <person name="Ogura Y."/>
            <person name="Katsura K."/>
            <person name="Hayashi T."/>
        </authorList>
    </citation>
    <scope>NUCLEOTIDE SEQUENCE</scope>
    <source>
        <strain evidence="9">NBRC 15689</strain>
    </source>
</reference>
<comment type="similarity">
    <text evidence="5">Belongs to the RimM family.</text>
</comment>
<feature type="domain" description="Ribosome maturation factor RimM PRC barrel" evidence="8">
    <location>
        <begin position="146"/>
        <end position="213"/>
    </location>
</feature>
<dbReference type="HAMAP" id="MF_00014">
    <property type="entry name" value="Ribosome_mat_RimM"/>
    <property type="match status" value="1"/>
</dbReference>
<comment type="function">
    <text evidence="5">An accessory protein needed during the final step in the assembly of 30S ribosomal subunit, possibly for assembly of the head region. Essential for efficient processing of 16S rRNA. May be needed both before and after RbfA during the maturation of 16S rRNA. It has affinity for free ribosomal 30S subunits but not for 70S ribosomes.</text>
</comment>
<dbReference type="EMBL" id="BPQV01000004">
    <property type="protein sequence ID" value="GJE26918.1"/>
    <property type="molecule type" value="Genomic_DNA"/>
</dbReference>
<keyword evidence="2 5" id="KW-0690">Ribosome biogenesis</keyword>
<evidence type="ECO:0000256" key="1">
    <source>
        <dbReference type="ARBA" id="ARBA00022490"/>
    </source>
</evidence>
<dbReference type="InterPro" id="IPR036976">
    <property type="entry name" value="RimM_N_sf"/>
</dbReference>
<evidence type="ECO:0000259" key="7">
    <source>
        <dbReference type="Pfam" id="PF01782"/>
    </source>
</evidence>
<dbReference type="SUPFAM" id="SSF50346">
    <property type="entry name" value="PRC-barrel domain"/>
    <property type="match status" value="1"/>
</dbReference>
<protein>
    <recommendedName>
        <fullName evidence="5">Ribosome maturation factor RimM</fullName>
    </recommendedName>
</protein>
<dbReference type="Proteomes" id="UP001055156">
    <property type="component" value="Unassembled WGS sequence"/>
</dbReference>
<dbReference type="Pfam" id="PF01782">
    <property type="entry name" value="RimM"/>
    <property type="match status" value="1"/>
</dbReference>
<dbReference type="Pfam" id="PF24986">
    <property type="entry name" value="PRC_RimM"/>
    <property type="match status" value="1"/>
</dbReference>
<organism evidence="9 10">
    <name type="scientific">Methylobacterium organophilum</name>
    <dbReference type="NCBI Taxonomy" id="410"/>
    <lineage>
        <taxon>Bacteria</taxon>
        <taxon>Pseudomonadati</taxon>
        <taxon>Pseudomonadota</taxon>
        <taxon>Alphaproteobacteria</taxon>
        <taxon>Hyphomicrobiales</taxon>
        <taxon>Methylobacteriaceae</taxon>
        <taxon>Methylobacterium</taxon>
    </lineage>
</organism>
<keyword evidence="3 5" id="KW-0698">rRNA processing</keyword>
<feature type="compositionally biased region" description="Low complexity" evidence="6">
    <location>
        <begin position="1"/>
        <end position="12"/>
    </location>
</feature>
<dbReference type="NCBIfam" id="TIGR02273">
    <property type="entry name" value="16S_RimM"/>
    <property type="match status" value="1"/>
</dbReference>
<evidence type="ECO:0000313" key="10">
    <source>
        <dbReference type="Proteomes" id="UP001055156"/>
    </source>
</evidence>
<comment type="subunit">
    <text evidence="5">Binds ribosomal protein uS19.</text>
</comment>
<dbReference type="Gene3D" id="2.30.30.240">
    <property type="entry name" value="PRC-barrel domain"/>
    <property type="match status" value="1"/>
</dbReference>
<comment type="subcellular location">
    <subcellularLocation>
        <location evidence="5">Cytoplasm</location>
    </subcellularLocation>
</comment>
<dbReference type="Gene3D" id="2.40.30.60">
    <property type="entry name" value="RimM"/>
    <property type="match status" value="1"/>
</dbReference>
<evidence type="ECO:0000259" key="8">
    <source>
        <dbReference type="Pfam" id="PF24986"/>
    </source>
</evidence>
<feature type="domain" description="RimM N-terminal" evidence="7">
    <location>
        <begin position="50"/>
        <end position="131"/>
    </location>
</feature>
<comment type="caution">
    <text evidence="9">The sequence shown here is derived from an EMBL/GenBank/DDBJ whole genome shotgun (WGS) entry which is preliminary data.</text>
</comment>
<feature type="region of interest" description="Disordered" evidence="6">
    <location>
        <begin position="1"/>
        <end position="53"/>
    </location>
</feature>
<evidence type="ECO:0000313" key="9">
    <source>
        <dbReference type="EMBL" id="GJE26918.1"/>
    </source>
</evidence>
<dbReference type="InterPro" id="IPR056792">
    <property type="entry name" value="PRC_RimM"/>
</dbReference>
<dbReference type="PANTHER" id="PTHR33692:SF1">
    <property type="entry name" value="RIBOSOME MATURATION FACTOR RIMM"/>
    <property type="match status" value="1"/>
</dbReference>
<gene>
    <name evidence="5 9" type="primary">rimM</name>
    <name evidence="9" type="ORF">LKMONMHP_1772</name>
</gene>
<evidence type="ECO:0000256" key="5">
    <source>
        <dbReference type="HAMAP-Rule" id="MF_00014"/>
    </source>
</evidence>
<dbReference type="InterPro" id="IPR009000">
    <property type="entry name" value="Transl_B-barrel_sf"/>
</dbReference>
<dbReference type="InterPro" id="IPR011961">
    <property type="entry name" value="RimM"/>
</dbReference>
<dbReference type="RefSeq" id="WP_238310777.1">
    <property type="nucleotide sequence ID" value="NZ_BPQV01000004.1"/>
</dbReference>
<keyword evidence="10" id="KW-1185">Reference proteome</keyword>
<name>A0ABQ4T6Q7_METOR</name>
<dbReference type="InterPro" id="IPR002676">
    <property type="entry name" value="RimM_N"/>
</dbReference>